<evidence type="ECO:0000313" key="3">
    <source>
        <dbReference type="Proteomes" id="UP000316095"/>
    </source>
</evidence>
<dbReference type="Gene3D" id="3.90.550.10">
    <property type="entry name" value="Spore Coat Polysaccharide Biosynthesis Protein SpsA, Chain A"/>
    <property type="match status" value="1"/>
</dbReference>
<dbReference type="InterPro" id="IPR001173">
    <property type="entry name" value="Glyco_trans_2-like"/>
</dbReference>
<evidence type="ECO:0000259" key="1">
    <source>
        <dbReference type="Pfam" id="PF00535"/>
    </source>
</evidence>
<dbReference type="PANTHER" id="PTHR22916">
    <property type="entry name" value="GLYCOSYLTRANSFERASE"/>
    <property type="match status" value="1"/>
</dbReference>
<comment type="caution">
    <text evidence="2">The sequence shown here is derived from an EMBL/GenBank/DDBJ whole genome shotgun (WGS) entry which is preliminary data.</text>
</comment>
<dbReference type="SUPFAM" id="SSF53448">
    <property type="entry name" value="Nucleotide-diphospho-sugar transferases"/>
    <property type="match status" value="1"/>
</dbReference>
<dbReference type="AlphaFoldDB" id="A0A5C5XDB2"/>
<organism evidence="2 3">
    <name type="scientific">Rubinisphaera italica</name>
    <dbReference type="NCBI Taxonomy" id="2527969"/>
    <lineage>
        <taxon>Bacteria</taxon>
        <taxon>Pseudomonadati</taxon>
        <taxon>Planctomycetota</taxon>
        <taxon>Planctomycetia</taxon>
        <taxon>Planctomycetales</taxon>
        <taxon>Planctomycetaceae</taxon>
        <taxon>Rubinisphaera</taxon>
    </lineage>
</organism>
<gene>
    <name evidence="2" type="ORF">Pan54_06130</name>
</gene>
<feature type="domain" description="Glycosyltransferase 2-like" evidence="1">
    <location>
        <begin position="9"/>
        <end position="120"/>
    </location>
</feature>
<dbReference type="Pfam" id="PF00535">
    <property type="entry name" value="Glycos_transf_2"/>
    <property type="match status" value="1"/>
</dbReference>
<dbReference type="PANTHER" id="PTHR22916:SF3">
    <property type="entry name" value="UDP-GLCNAC:BETAGAL BETA-1,3-N-ACETYLGLUCOSAMINYLTRANSFERASE-LIKE PROTEIN 1"/>
    <property type="match status" value="1"/>
</dbReference>
<keyword evidence="3" id="KW-1185">Reference proteome</keyword>
<dbReference type="EMBL" id="SJPG01000001">
    <property type="protein sequence ID" value="TWT59902.1"/>
    <property type="molecule type" value="Genomic_DNA"/>
</dbReference>
<reference evidence="2 3" key="1">
    <citation type="submission" date="2019-02" db="EMBL/GenBank/DDBJ databases">
        <title>Deep-cultivation of Planctomycetes and their phenomic and genomic characterization uncovers novel biology.</title>
        <authorList>
            <person name="Wiegand S."/>
            <person name="Jogler M."/>
            <person name="Boedeker C."/>
            <person name="Pinto D."/>
            <person name="Vollmers J."/>
            <person name="Rivas-Marin E."/>
            <person name="Kohn T."/>
            <person name="Peeters S.H."/>
            <person name="Heuer A."/>
            <person name="Rast P."/>
            <person name="Oberbeckmann S."/>
            <person name="Bunk B."/>
            <person name="Jeske O."/>
            <person name="Meyerdierks A."/>
            <person name="Storesund J.E."/>
            <person name="Kallscheuer N."/>
            <person name="Luecker S."/>
            <person name="Lage O.M."/>
            <person name="Pohl T."/>
            <person name="Merkel B.J."/>
            <person name="Hornburger P."/>
            <person name="Mueller R.-W."/>
            <person name="Bruemmer F."/>
            <person name="Labrenz M."/>
            <person name="Spormann A.M."/>
            <person name="Op Den Camp H."/>
            <person name="Overmann J."/>
            <person name="Amann R."/>
            <person name="Jetten M.S.M."/>
            <person name="Mascher T."/>
            <person name="Medema M.H."/>
            <person name="Devos D.P."/>
            <person name="Kaster A.-K."/>
            <person name="Ovreas L."/>
            <person name="Rohde M."/>
            <person name="Galperin M.Y."/>
            <person name="Jogler C."/>
        </authorList>
    </citation>
    <scope>NUCLEOTIDE SEQUENCE [LARGE SCALE GENOMIC DNA]</scope>
    <source>
        <strain evidence="2 3">Pan54</strain>
    </source>
</reference>
<dbReference type="RefSeq" id="WP_165441554.1">
    <property type="nucleotide sequence ID" value="NZ_SJPG01000001.1"/>
</dbReference>
<sequence>MSATTIQLSVITSTWQRQKHLAGLLQQLSQQSLGGLSIEHLVISDGPDPIAAALVKHSNSRYFELETNQGCYGVAAKDLGIAHAQGEYVCFWDDDNLYEPHALTALYCTTKGHDIGIVQAEHWSVTNRRFVQIPRTWSGKVQPGDIDTMCLCVRTELAKVVPWNSPPHKRGTDHRWLSRLLAEPRDVNHVKIVIGKHLTF</sequence>
<dbReference type="Proteomes" id="UP000316095">
    <property type="component" value="Unassembled WGS sequence"/>
</dbReference>
<keyword evidence="2" id="KW-0808">Transferase</keyword>
<dbReference type="CDD" id="cd00761">
    <property type="entry name" value="Glyco_tranf_GTA_type"/>
    <property type="match status" value="1"/>
</dbReference>
<name>A0A5C5XDB2_9PLAN</name>
<proteinExistence type="predicted"/>
<accession>A0A5C5XDB2</accession>
<dbReference type="InterPro" id="IPR029044">
    <property type="entry name" value="Nucleotide-diphossugar_trans"/>
</dbReference>
<dbReference type="GO" id="GO:0016758">
    <property type="term" value="F:hexosyltransferase activity"/>
    <property type="evidence" value="ECO:0007669"/>
    <property type="project" value="UniProtKB-ARBA"/>
</dbReference>
<evidence type="ECO:0000313" key="2">
    <source>
        <dbReference type="EMBL" id="TWT59902.1"/>
    </source>
</evidence>
<protein>
    <submittedName>
        <fullName evidence="2">Putative glycosyl transferase</fullName>
    </submittedName>
</protein>